<dbReference type="STRING" id="649333.SAMN04487989_10217"/>
<dbReference type="PANTHER" id="PTHR34477:SF1">
    <property type="entry name" value="UPF0213 PROTEIN YHBQ"/>
    <property type="match status" value="1"/>
</dbReference>
<evidence type="ECO:0000313" key="5">
    <source>
        <dbReference type="Proteomes" id="UP000198705"/>
    </source>
</evidence>
<dbReference type="CDD" id="cd10456">
    <property type="entry name" value="GIY-YIG_UPF0213"/>
    <property type="match status" value="1"/>
</dbReference>
<comment type="similarity">
    <text evidence="1">Belongs to the UPF0213 family.</text>
</comment>
<dbReference type="Proteomes" id="UP000198705">
    <property type="component" value="Unassembled WGS sequence"/>
</dbReference>
<dbReference type="AlphaFoldDB" id="A0A1I5AFT5"/>
<feature type="compositionally biased region" description="Low complexity" evidence="2">
    <location>
        <begin position="97"/>
        <end position="111"/>
    </location>
</feature>
<keyword evidence="5" id="KW-1185">Reference proteome</keyword>
<dbReference type="InterPro" id="IPR035901">
    <property type="entry name" value="GIY-YIG_endonuc_sf"/>
</dbReference>
<feature type="domain" description="GIY-YIG" evidence="3">
    <location>
        <begin position="1"/>
        <end position="72"/>
    </location>
</feature>
<dbReference type="InterPro" id="IPR050190">
    <property type="entry name" value="UPF0213_domain"/>
</dbReference>
<protein>
    <submittedName>
        <fullName evidence="4">Putative endonuclease</fullName>
    </submittedName>
</protein>
<dbReference type="Pfam" id="PF01541">
    <property type="entry name" value="GIY-YIG"/>
    <property type="match status" value="1"/>
</dbReference>
<accession>A0A1I5AFT5</accession>
<proteinExistence type="inferred from homology"/>
<evidence type="ECO:0000259" key="3">
    <source>
        <dbReference type="PROSITE" id="PS50164"/>
    </source>
</evidence>
<evidence type="ECO:0000256" key="1">
    <source>
        <dbReference type="ARBA" id="ARBA00007435"/>
    </source>
</evidence>
<feature type="region of interest" description="Disordered" evidence="2">
    <location>
        <begin position="97"/>
        <end position="128"/>
    </location>
</feature>
<organism evidence="4 5">
    <name type="scientific">Bizionia echini</name>
    <dbReference type="NCBI Taxonomy" id="649333"/>
    <lineage>
        <taxon>Bacteria</taxon>
        <taxon>Pseudomonadati</taxon>
        <taxon>Bacteroidota</taxon>
        <taxon>Flavobacteriia</taxon>
        <taxon>Flavobacteriales</taxon>
        <taxon>Flavobacteriaceae</taxon>
        <taxon>Bizionia</taxon>
    </lineage>
</organism>
<dbReference type="GO" id="GO:0004519">
    <property type="term" value="F:endonuclease activity"/>
    <property type="evidence" value="ECO:0007669"/>
    <property type="project" value="UniProtKB-KW"/>
</dbReference>
<gene>
    <name evidence="4" type="ORF">SAMN04487989_10217</name>
</gene>
<dbReference type="InterPro" id="IPR000305">
    <property type="entry name" value="GIY-YIG_endonuc"/>
</dbReference>
<dbReference type="PANTHER" id="PTHR34477">
    <property type="entry name" value="UPF0213 PROTEIN YHBQ"/>
    <property type="match status" value="1"/>
</dbReference>
<keyword evidence="4" id="KW-0540">Nuclease</keyword>
<keyword evidence="4" id="KW-0255">Endonuclease</keyword>
<evidence type="ECO:0000256" key="2">
    <source>
        <dbReference type="SAM" id="MobiDB-lite"/>
    </source>
</evidence>
<dbReference type="Gene3D" id="3.40.1440.10">
    <property type="entry name" value="GIY-YIG endonuclease"/>
    <property type="match status" value="1"/>
</dbReference>
<dbReference type="PROSITE" id="PS50164">
    <property type="entry name" value="GIY_YIG"/>
    <property type="match status" value="1"/>
</dbReference>
<dbReference type="EMBL" id="FOVN01000002">
    <property type="protein sequence ID" value="SFN61262.1"/>
    <property type="molecule type" value="Genomic_DNA"/>
</dbReference>
<keyword evidence="4" id="KW-0378">Hydrolase</keyword>
<sequence>MYILECSDGSYYTGSTNNLELRIQQHQNGEGANHTKKRLPVKLLYTEEFQRVDDAFYREKQEQGWSRKKKEALINGDFGKLVQLAKNYTQFPDVMVASTSSATEETTSSATNNPLPEPVEGNSKSVKL</sequence>
<dbReference type="SUPFAM" id="SSF82771">
    <property type="entry name" value="GIY-YIG endonuclease"/>
    <property type="match status" value="1"/>
</dbReference>
<evidence type="ECO:0000313" key="4">
    <source>
        <dbReference type="EMBL" id="SFN61262.1"/>
    </source>
</evidence>
<reference evidence="5" key="1">
    <citation type="submission" date="2016-10" db="EMBL/GenBank/DDBJ databases">
        <authorList>
            <person name="Varghese N."/>
            <person name="Submissions S."/>
        </authorList>
    </citation>
    <scope>NUCLEOTIDE SEQUENCE [LARGE SCALE GENOMIC DNA]</scope>
    <source>
        <strain evidence="5">DSM 23925</strain>
    </source>
</reference>
<name>A0A1I5AFT5_9FLAO</name>